<dbReference type="OrthoDB" id="10257085at2759"/>
<dbReference type="InterPro" id="IPR001701">
    <property type="entry name" value="Glyco_hydro_9"/>
</dbReference>
<dbReference type="Gene3D" id="1.50.10.10">
    <property type="match status" value="1"/>
</dbReference>
<evidence type="ECO:0000256" key="8">
    <source>
        <dbReference type="PROSITE-ProRule" id="PRU10059"/>
    </source>
</evidence>
<keyword evidence="6 8" id="KW-0326">Glycosidase</keyword>
<dbReference type="Proteomes" id="UP000245207">
    <property type="component" value="Unassembled WGS sequence"/>
</dbReference>
<feature type="compositionally biased region" description="Polar residues" evidence="10">
    <location>
        <begin position="494"/>
        <end position="503"/>
    </location>
</feature>
<evidence type="ECO:0000313" key="13">
    <source>
        <dbReference type="Proteomes" id="UP000245207"/>
    </source>
</evidence>
<dbReference type="InterPro" id="IPR008928">
    <property type="entry name" value="6-hairpin_glycosidase_sf"/>
</dbReference>
<feature type="domain" description="Glycoside hydrolase family 9" evidence="11">
    <location>
        <begin position="59"/>
        <end position="512"/>
    </location>
</feature>
<evidence type="ECO:0000256" key="9">
    <source>
        <dbReference type="RuleBase" id="RU361166"/>
    </source>
</evidence>
<feature type="region of interest" description="Disordered" evidence="10">
    <location>
        <begin position="472"/>
        <end position="503"/>
    </location>
</feature>
<evidence type="ECO:0000256" key="3">
    <source>
        <dbReference type="ARBA" id="ARBA00022801"/>
    </source>
</evidence>
<dbReference type="GO" id="GO:0008810">
    <property type="term" value="F:cellulase activity"/>
    <property type="evidence" value="ECO:0007669"/>
    <property type="project" value="UniProtKB-EC"/>
</dbReference>
<proteinExistence type="inferred from homology"/>
<keyword evidence="13" id="KW-1185">Reference proteome</keyword>
<accession>A0A2U1M193</accession>
<dbReference type="SUPFAM" id="SSF48208">
    <property type="entry name" value="Six-hairpin glycosidases"/>
    <property type="match status" value="1"/>
</dbReference>
<comment type="similarity">
    <text evidence="2 8 9">Belongs to the glycosyl hydrolase 9 (cellulase E) family.</text>
</comment>
<dbReference type="AlphaFoldDB" id="A0A2U1M193"/>
<comment type="catalytic activity">
    <reaction evidence="1 9">
        <text>Endohydrolysis of (1-&gt;4)-beta-D-glucosidic linkages in cellulose, lichenin and cereal beta-D-glucans.</text>
        <dbReference type="EC" id="3.2.1.4"/>
    </reaction>
</comment>
<dbReference type="InterPro" id="IPR018221">
    <property type="entry name" value="Glyco_hydro_9_His_AS"/>
</dbReference>
<evidence type="ECO:0000256" key="5">
    <source>
        <dbReference type="ARBA" id="ARBA00023277"/>
    </source>
</evidence>
<dbReference type="STRING" id="35608.A0A2U1M193"/>
<dbReference type="PANTHER" id="PTHR22298">
    <property type="entry name" value="ENDO-1,4-BETA-GLUCANASE"/>
    <property type="match status" value="1"/>
</dbReference>
<feature type="active site" evidence="8">
    <location>
        <position position="439"/>
    </location>
</feature>
<dbReference type="PROSITE" id="PS00592">
    <property type="entry name" value="GH9_2"/>
    <property type="match status" value="1"/>
</dbReference>
<dbReference type="GO" id="GO:0030245">
    <property type="term" value="P:cellulose catabolic process"/>
    <property type="evidence" value="ECO:0007669"/>
    <property type="project" value="UniProtKB-KW"/>
</dbReference>
<keyword evidence="4 9" id="KW-0136">Cellulose degradation</keyword>
<evidence type="ECO:0000256" key="10">
    <source>
        <dbReference type="SAM" id="MobiDB-lite"/>
    </source>
</evidence>
<dbReference type="FunFam" id="1.50.10.10:FF:000020">
    <property type="entry name" value="Endoglucanase"/>
    <property type="match status" value="1"/>
</dbReference>
<keyword evidence="5 8" id="KW-0119">Carbohydrate metabolism</keyword>
<evidence type="ECO:0000313" key="12">
    <source>
        <dbReference type="EMBL" id="PWA55036.1"/>
    </source>
</evidence>
<dbReference type="InterPro" id="IPR012341">
    <property type="entry name" value="6hp_glycosidase-like_sf"/>
</dbReference>
<reference evidence="12 13" key="1">
    <citation type="journal article" date="2018" name="Mol. Plant">
        <title>The genome of Artemisia annua provides insight into the evolution of Asteraceae family and artemisinin biosynthesis.</title>
        <authorList>
            <person name="Shen Q."/>
            <person name="Zhang L."/>
            <person name="Liao Z."/>
            <person name="Wang S."/>
            <person name="Yan T."/>
            <person name="Shi P."/>
            <person name="Liu M."/>
            <person name="Fu X."/>
            <person name="Pan Q."/>
            <person name="Wang Y."/>
            <person name="Lv Z."/>
            <person name="Lu X."/>
            <person name="Zhang F."/>
            <person name="Jiang W."/>
            <person name="Ma Y."/>
            <person name="Chen M."/>
            <person name="Hao X."/>
            <person name="Li L."/>
            <person name="Tang Y."/>
            <person name="Lv G."/>
            <person name="Zhou Y."/>
            <person name="Sun X."/>
            <person name="Brodelius P.E."/>
            <person name="Rose J.K.C."/>
            <person name="Tang K."/>
        </authorList>
    </citation>
    <scope>NUCLEOTIDE SEQUENCE [LARGE SCALE GENOMIC DNA]</scope>
    <source>
        <strain evidence="13">cv. Huhao1</strain>
        <tissue evidence="12">Leaf</tissue>
    </source>
</reference>
<dbReference type="Pfam" id="PF00759">
    <property type="entry name" value="Glyco_hydro_9"/>
    <property type="match status" value="1"/>
</dbReference>
<gene>
    <name evidence="12" type="ORF">CTI12_AA430940</name>
</gene>
<sequence length="516" mass="57493">MSYPSQFLFFSTGFIVVLFIRQHYFLANKINVTNTITPPHTLNNGLLLLHHNASTTADYKTALTKSILFFEAQRSGRLPRNQRMKWRANSALRDGMDAKVNLVGGYHDAGDNVKFGFPMAYTITMLAWGVVEFHPYLRKANELENAYQAIKWGANYLIKAHPSPNVLYAAVGDGMSDHECWQRPEDMTTPRTAYKIDHKHPGADIAGETAAAFAASSIAFKYSDPSYSNILLKHAKQLFDFARHNPGVYSDSIPAARHFYPSSGYQDELLWAAAWLYRVTNNKIYADFIAKTTYLGGTRSMFSWDDKFVGFQVLIAREVLSGGLLAQNLDFKRYIDSAEEFICNCVGIGNNNVMKTKGGLLWFTGFGNLQYVNSASFVISAYADYIAAAKLNLVCSGGTLAPPQLIKFAQSQMDYILGLNPKGMSYMVGYGSNYPKKVHHRAASIVSIKKYKKFVTCEEGFSWMNRSEPNPNVVEGAVVGGPDQDDNHEDSRDNYQQNEPATATNAPIVGVLARLI</sequence>
<evidence type="ECO:0000256" key="1">
    <source>
        <dbReference type="ARBA" id="ARBA00000966"/>
    </source>
</evidence>
<dbReference type="EMBL" id="PKPP01006888">
    <property type="protein sequence ID" value="PWA55036.1"/>
    <property type="molecule type" value="Genomic_DNA"/>
</dbReference>
<evidence type="ECO:0000256" key="7">
    <source>
        <dbReference type="ARBA" id="ARBA00023326"/>
    </source>
</evidence>
<evidence type="ECO:0000256" key="6">
    <source>
        <dbReference type="ARBA" id="ARBA00023295"/>
    </source>
</evidence>
<organism evidence="12 13">
    <name type="scientific">Artemisia annua</name>
    <name type="common">Sweet wormwood</name>
    <dbReference type="NCBI Taxonomy" id="35608"/>
    <lineage>
        <taxon>Eukaryota</taxon>
        <taxon>Viridiplantae</taxon>
        <taxon>Streptophyta</taxon>
        <taxon>Embryophyta</taxon>
        <taxon>Tracheophyta</taxon>
        <taxon>Spermatophyta</taxon>
        <taxon>Magnoliopsida</taxon>
        <taxon>eudicotyledons</taxon>
        <taxon>Gunneridae</taxon>
        <taxon>Pentapetalae</taxon>
        <taxon>asterids</taxon>
        <taxon>campanulids</taxon>
        <taxon>Asterales</taxon>
        <taxon>Asteraceae</taxon>
        <taxon>Asteroideae</taxon>
        <taxon>Anthemideae</taxon>
        <taxon>Artemisiinae</taxon>
        <taxon>Artemisia</taxon>
    </lineage>
</organism>
<dbReference type="EC" id="3.2.1.4" evidence="9"/>
<comment type="caution">
    <text evidence="12">The sequence shown here is derived from an EMBL/GenBank/DDBJ whole genome shotgun (WGS) entry which is preliminary data.</text>
</comment>
<evidence type="ECO:0000256" key="4">
    <source>
        <dbReference type="ARBA" id="ARBA00023001"/>
    </source>
</evidence>
<keyword evidence="7 8" id="KW-0624">Polysaccharide degradation</keyword>
<name>A0A2U1M193_ARTAN</name>
<protein>
    <recommendedName>
        <fullName evidence="9">Endoglucanase</fullName>
        <ecNumber evidence="9">3.2.1.4</ecNumber>
    </recommendedName>
</protein>
<evidence type="ECO:0000259" key="11">
    <source>
        <dbReference type="Pfam" id="PF00759"/>
    </source>
</evidence>
<keyword evidence="3 8" id="KW-0378">Hydrolase</keyword>
<evidence type="ECO:0000256" key="2">
    <source>
        <dbReference type="ARBA" id="ARBA00007072"/>
    </source>
</evidence>